<organism evidence="3 4">
    <name type="scientific">Geodermatophilus normandii</name>
    <dbReference type="NCBI Taxonomy" id="1137989"/>
    <lineage>
        <taxon>Bacteria</taxon>
        <taxon>Bacillati</taxon>
        <taxon>Actinomycetota</taxon>
        <taxon>Actinomycetes</taxon>
        <taxon>Geodermatophilales</taxon>
        <taxon>Geodermatophilaceae</taxon>
        <taxon>Geodermatophilus</taxon>
    </lineage>
</organism>
<dbReference type="SUPFAM" id="SSF51905">
    <property type="entry name" value="FAD/NAD(P)-binding domain"/>
    <property type="match status" value="1"/>
</dbReference>
<evidence type="ECO:0000313" key="3">
    <source>
        <dbReference type="EMBL" id="PWW24299.1"/>
    </source>
</evidence>
<comment type="caution">
    <text evidence="3">The sequence shown here is derived from an EMBL/GenBank/DDBJ whole genome shotgun (WGS) entry which is preliminary data.</text>
</comment>
<evidence type="ECO:0000256" key="1">
    <source>
        <dbReference type="SAM" id="MobiDB-lite"/>
    </source>
</evidence>
<protein>
    <submittedName>
        <fullName evidence="3">Flavin-dependent dehydrogenase</fullName>
    </submittedName>
</protein>
<dbReference type="OrthoDB" id="9790035at2"/>
<dbReference type="EMBL" id="QGTX01000001">
    <property type="protein sequence ID" value="PWW24299.1"/>
    <property type="molecule type" value="Genomic_DNA"/>
</dbReference>
<dbReference type="PANTHER" id="PTHR43422:SF3">
    <property type="entry name" value="THIAMINE THIAZOLE SYNTHASE"/>
    <property type="match status" value="1"/>
</dbReference>
<dbReference type="Pfam" id="PF01266">
    <property type="entry name" value="DAO"/>
    <property type="match status" value="1"/>
</dbReference>
<dbReference type="GO" id="GO:0004497">
    <property type="term" value="F:monooxygenase activity"/>
    <property type="evidence" value="ECO:0007669"/>
    <property type="project" value="InterPro"/>
</dbReference>
<sequence length="462" mass="47873">MQVVVAGAGISGLTAALALARQGHRVRVVDRDGGVRPADLDGAAGWARRGVSQFHQPHAFLARLHAELAAGLPDVLASLVAHGAAPVDLPDGLRALWCRRSTLEWVLQAAAEAEPGVELRSAAASDVETAGGAVTGVRLADGAVLPADLVVDATGRRGRLSRRWSGDTVDVPTDEVYASRRYRLLPGAEFGPVERGVVSVAEGDGYAVLVFPHDAGTFSVCLTRLPDDHDLARLRELSCFEAATRAVPLAALWTDPARARPVSPVMVMGGLRSTFRVLDDAAPLGLHPLADAVSTSNPHFGRGSALAVAHALRLAEAVAAAPGDARSWRAQVDAWVLGELHAWFEDGCRTDAARAAAWRAARDGRSWTGGPPAAVAGAPLPGWLVMAAAGADPVVGRAVLRHAHLVDPPSALSAVHPRVAAMLAEGWRPGRPLADGPGQPGRPAGPPQAPPREALLAALAAA</sequence>
<reference evidence="4" key="1">
    <citation type="submission" date="2018-05" db="EMBL/GenBank/DDBJ databases">
        <authorList>
            <person name="Klenk H.-P."/>
            <person name="Huntemann M."/>
            <person name="Clum A."/>
            <person name="Pillay M."/>
            <person name="Palaniappan K."/>
            <person name="Varghese N."/>
            <person name="Mikhailova N."/>
            <person name="Stamatis D."/>
            <person name="Reddy T."/>
            <person name="Daum C."/>
            <person name="Shapiro N."/>
            <person name="Ivanova N."/>
            <person name="Kyrpides N."/>
            <person name="Woyke T."/>
        </authorList>
    </citation>
    <scope>NUCLEOTIDE SEQUENCE [LARGE SCALE GENOMIC DNA]</scope>
    <source>
        <strain evidence="4">DSM 45417</strain>
    </source>
</reference>
<gene>
    <name evidence="3" type="ORF">JD79_03478</name>
</gene>
<feature type="region of interest" description="Disordered" evidence="1">
    <location>
        <begin position="428"/>
        <end position="452"/>
    </location>
</feature>
<dbReference type="InterPro" id="IPR036188">
    <property type="entry name" value="FAD/NAD-bd_sf"/>
</dbReference>
<feature type="domain" description="FAD dependent oxidoreductase" evidence="2">
    <location>
        <begin position="3"/>
        <end position="72"/>
    </location>
</feature>
<keyword evidence="4" id="KW-1185">Reference proteome</keyword>
<dbReference type="Proteomes" id="UP000246661">
    <property type="component" value="Unassembled WGS sequence"/>
</dbReference>
<dbReference type="InterPro" id="IPR006905">
    <property type="entry name" value="Flavin_halogenase"/>
</dbReference>
<evidence type="ECO:0000259" key="2">
    <source>
        <dbReference type="Pfam" id="PF01266"/>
    </source>
</evidence>
<dbReference type="PANTHER" id="PTHR43422">
    <property type="entry name" value="THIAMINE THIAZOLE SYNTHASE"/>
    <property type="match status" value="1"/>
</dbReference>
<name>A0A317QMN7_9ACTN</name>
<accession>A0A317QMN7</accession>
<dbReference type="PRINTS" id="PR00420">
    <property type="entry name" value="RNGMNOXGNASE"/>
</dbReference>
<dbReference type="Gene3D" id="3.50.50.60">
    <property type="entry name" value="FAD/NAD(P)-binding domain"/>
    <property type="match status" value="1"/>
</dbReference>
<proteinExistence type="predicted"/>
<dbReference type="InterPro" id="IPR006076">
    <property type="entry name" value="FAD-dep_OxRdtase"/>
</dbReference>
<dbReference type="RefSeq" id="WP_110006514.1">
    <property type="nucleotide sequence ID" value="NZ_QGTX01000001.1"/>
</dbReference>
<dbReference type="Pfam" id="PF04820">
    <property type="entry name" value="Trp_halogenase"/>
    <property type="match status" value="1"/>
</dbReference>
<evidence type="ECO:0000313" key="4">
    <source>
        <dbReference type="Proteomes" id="UP000246661"/>
    </source>
</evidence>
<dbReference type="AlphaFoldDB" id="A0A317QMN7"/>